<gene>
    <name evidence="2" type="ORF">B296_00007730</name>
</gene>
<dbReference type="AlphaFoldDB" id="A0A426YPX8"/>
<accession>A0A426YPX8</accession>
<dbReference type="Proteomes" id="UP000287651">
    <property type="component" value="Unassembled WGS sequence"/>
</dbReference>
<proteinExistence type="predicted"/>
<organism evidence="2 3">
    <name type="scientific">Ensete ventricosum</name>
    <name type="common">Abyssinian banana</name>
    <name type="synonym">Musa ensete</name>
    <dbReference type="NCBI Taxonomy" id="4639"/>
    <lineage>
        <taxon>Eukaryota</taxon>
        <taxon>Viridiplantae</taxon>
        <taxon>Streptophyta</taxon>
        <taxon>Embryophyta</taxon>
        <taxon>Tracheophyta</taxon>
        <taxon>Spermatophyta</taxon>
        <taxon>Magnoliopsida</taxon>
        <taxon>Liliopsida</taxon>
        <taxon>Zingiberales</taxon>
        <taxon>Musaceae</taxon>
        <taxon>Ensete</taxon>
    </lineage>
</organism>
<dbReference type="EMBL" id="AMZH03010954">
    <property type="protein sequence ID" value="RRT53778.1"/>
    <property type="molecule type" value="Genomic_DNA"/>
</dbReference>
<evidence type="ECO:0000313" key="2">
    <source>
        <dbReference type="EMBL" id="RRT53778.1"/>
    </source>
</evidence>
<evidence type="ECO:0000256" key="1">
    <source>
        <dbReference type="SAM" id="MobiDB-lite"/>
    </source>
</evidence>
<comment type="caution">
    <text evidence="2">The sequence shown here is derived from an EMBL/GenBank/DDBJ whole genome shotgun (WGS) entry which is preliminary data.</text>
</comment>
<feature type="compositionally biased region" description="Low complexity" evidence="1">
    <location>
        <begin position="169"/>
        <end position="181"/>
    </location>
</feature>
<evidence type="ECO:0000313" key="3">
    <source>
        <dbReference type="Proteomes" id="UP000287651"/>
    </source>
</evidence>
<name>A0A426YPX8_ENSVE</name>
<protein>
    <submittedName>
        <fullName evidence="2">Uncharacterized protein</fullName>
    </submittedName>
</protein>
<reference evidence="2 3" key="1">
    <citation type="journal article" date="2014" name="Agronomy (Basel)">
        <title>A Draft Genome Sequence for Ensete ventricosum, the Drought-Tolerant Tree Against Hunger.</title>
        <authorList>
            <person name="Harrison J."/>
            <person name="Moore K.A."/>
            <person name="Paszkiewicz K."/>
            <person name="Jones T."/>
            <person name="Grant M."/>
            <person name="Ambacheew D."/>
            <person name="Muzemil S."/>
            <person name="Studholme D.J."/>
        </authorList>
    </citation>
    <scope>NUCLEOTIDE SEQUENCE [LARGE SCALE GENOMIC DNA]</scope>
</reference>
<sequence length="193" mass="20585">MHHHERLRMVSDRSINGLAQLTETHGKSAIHDSTEIRCRSDWHRPELRWQSNALAATTASEVEGTVDPSTVLNQSSCRAAMLASPDPKQQSSASSVQFPSSNARSVKLPSNSTSASSVQFPSNNARPVQLPSSSARPAQFSSRAKMLSQSSSRAAVLSQLSSVPKQQCSASLAPSSSPLPAHVQFPSSNAQPV</sequence>
<feature type="compositionally biased region" description="Low complexity" evidence="1">
    <location>
        <begin position="89"/>
        <end position="101"/>
    </location>
</feature>
<feature type="region of interest" description="Disordered" evidence="1">
    <location>
        <begin position="81"/>
        <end position="193"/>
    </location>
</feature>
<feature type="compositionally biased region" description="Polar residues" evidence="1">
    <location>
        <begin position="102"/>
        <end position="168"/>
    </location>
</feature>